<proteinExistence type="predicted"/>
<organism evidence="2 3">
    <name type="scientific">Nemorincola caseinilytica</name>
    <dbReference type="NCBI Taxonomy" id="2054315"/>
    <lineage>
        <taxon>Bacteria</taxon>
        <taxon>Pseudomonadati</taxon>
        <taxon>Bacteroidota</taxon>
        <taxon>Chitinophagia</taxon>
        <taxon>Chitinophagales</taxon>
        <taxon>Chitinophagaceae</taxon>
        <taxon>Nemorincola</taxon>
    </lineage>
</organism>
<dbReference type="EMBL" id="BAABFA010000008">
    <property type="protein sequence ID" value="GAA4463272.1"/>
    <property type="molecule type" value="Genomic_DNA"/>
</dbReference>
<gene>
    <name evidence="2" type="ORF">GCM10023093_11360</name>
</gene>
<evidence type="ECO:0000313" key="2">
    <source>
        <dbReference type="EMBL" id="GAA4463272.1"/>
    </source>
</evidence>
<name>A0ABP8N936_9BACT</name>
<evidence type="ECO:0000259" key="1">
    <source>
        <dbReference type="Pfam" id="PF00248"/>
    </source>
</evidence>
<keyword evidence="3" id="KW-1185">Reference proteome</keyword>
<dbReference type="RefSeq" id="WP_345079870.1">
    <property type="nucleotide sequence ID" value="NZ_BAABFA010000008.1"/>
</dbReference>
<protein>
    <submittedName>
        <fullName evidence="2">Aldo/keto reductase</fullName>
    </submittedName>
</protein>
<evidence type="ECO:0000313" key="3">
    <source>
        <dbReference type="Proteomes" id="UP001500067"/>
    </source>
</evidence>
<dbReference type="InterPro" id="IPR023210">
    <property type="entry name" value="NADP_OxRdtase_dom"/>
</dbReference>
<sequence length="325" mass="35688">MTKETRLSLQGTIAGRIGFGCWQLAGAYASANGRPNGYGDIDEAEGIRAIHYALDNGINFFDTAIGYNDGHSERVLGKALVSYTGSAGVRPVICTKYEGWPGMEGLQDFAADMERNVDMSLQRLGMKSLDMLLLHNPPDDLDLSAMDLAPFERMVAAGKIKEYGVSCRTVKGVANVLEHGFGSVVEAVYNVLDRRYEPFFAHEAYARYTFICRVPLASGFVSPRTLAEDRVFAGNDIRSNFSSEQVEWVTGAVRSLAFLNELEGGITVSALRFQLSNPYRTIAIPGIKNVRQAADAALAMRLGPLPQDVVQRIADAVPEVFYKWR</sequence>
<dbReference type="InterPro" id="IPR053135">
    <property type="entry name" value="AKR2_Oxidoreductase"/>
</dbReference>
<reference evidence="3" key="1">
    <citation type="journal article" date="2019" name="Int. J. Syst. Evol. Microbiol.">
        <title>The Global Catalogue of Microorganisms (GCM) 10K type strain sequencing project: providing services to taxonomists for standard genome sequencing and annotation.</title>
        <authorList>
            <consortium name="The Broad Institute Genomics Platform"/>
            <consortium name="The Broad Institute Genome Sequencing Center for Infectious Disease"/>
            <person name="Wu L."/>
            <person name="Ma J."/>
        </authorList>
    </citation>
    <scope>NUCLEOTIDE SEQUENCE [LARGE SCALE GENOMIC DNA]</scope>
    <source>
        <strain evidence="3">JCM 32105</strain>
    </source>
</reference>
<dbReference type="InterPro" id="IPR036812">
    <property type="entry name" value="NAD(P)_OxRdtase_dom_sf"/>
</dbReference>
<dbReference type="PANTHER" id="PTHR43312">
    <property type="entry name" value="D-THREO-ALDOSE 1-DEHYDROGENASE"/>
    <property type="match status" value="1"/>
</dbReference>
<comment type="caution">
    <text evidence="2">The sequence shown here is derived from an EMBL/GenBank/DDBJ whole genome shotgun (WGS) entry which is preliminary data.</text>
</comment>
<dbReference type="Pfam" id="PF00248">
    <property type="entry name" value="Aldo_ket_red"/>
    <property type="match status" value="1"/>
</dbReference>
<feature type="domain" description="NADP-dependent oxidoreductase" evidence="1">
    <location>
        <begin position="16"/>
        <end position="315"/>
    </location>
</feature>
<accession>A0ABP8N936</accession>
<dbReference type="SUPFAM" id="SSF51430">
    <property type="entry name" value="NAD(P)-linked oxidoreductase"/>
    <property type="match status" value="1"/>
</dbReference>
<dbReference type="Proteomes" id="UP001500067">
    <property type="component" value="Unassembled WGS sequence"/>
</dbReference>
<dbReference type="PANTHER" id="PTHR43312:SF1">
    <property type="entry name" value="NADP-DEPENDENT OXIDOREDUCTASE DOMAIN-CONTAINING PROTEIN"/>
    <property type="match status" value="1"/>
</dbReference>
<dbReference type="Gene3D" id="3.20.20.100">
    <property type="entry name" value="NADP-dependent oxidoreductase domain"/>
    <property type="match status" value="1"/>
</dbReference>